<dbReference type="Pfam" id="PF06258">
    <property type="entry name" value="Mito_fiss_Elm1"/>
    <property type="match status" value="1"/>
</dbReference>
<evidence type="ECO:0000313" key="1">
    <source>
        <dbReference type="EMBL" id="ODR98073.1"/>
    </source>
</evidence>
<gene>
    <name evidence="1" type="ORF">AUC68_11275</name>
</gene>
<dbReference type="STRING" id="1774968.AUC68_11275"/>
<comment type="caution">
    <text evidence="1">The sequence shown here is derived from an EMBL/GenBank/DDBJ whole genome shotgun (WGS) entry which is preliminary data.</text>
</comment>
<evidence type="ECO:0000313" key="2">
    <source>
        <dbReference type="Proteomes" id="UP000094501"/>
    </source>
</evidence>
<dbReference type="AlphaFoldDB" id="A0A1E3VX11"/>
<dbReference type="EMBL" id="LPWG01000014">
    <property type="protein sequence ID" value="ODR98073.1"/>
    <property type="molecule type" value="Genomic_DNA"/>
</dbReference>
<organism evidence="1 2">
    <name type="scientific">Methyloceanibacter methanicus</name>
    <dbReference type="NCBI Taxonomy" id="1774968"/>
    <lineage>
        <taxon>Bacteria</taxon>
        <taxon>Pseudomonadati</taxon>
        <taxon>Pseudomonadota</taxon>
        <taxon>Alphaproteobacteria</taxon>
        <taxon>Hyphomicrobiales</taxon>
        <taxon>Hyphomicrobiaceae</taxon>
        <taxon>Methyloceanibacter</taxon>
    </lineage>
</organism>
<dbReference type="SUPFAM" id="SSF53756">
    <property type="entry name" value="UDP-Glycosyltransferase/glycogen phosphorylase"/>
    <property type="match status" value="1"/>
</dbReference>
<keyword evidence="2" id="KW-1185">Reference proteome</keyword>
<name>A0A1E3VX11_9HYPH</name>
<dbReference type="Gene3D" id="3.40.50.2000">
    <property type="entry name" value="Glycogen Phosphorylase B"/>
    <property type="match status" value="1"/>
</dbReference>
<reference evidence="1 2" key="1">
    <citation type="journal article" date="2016" name="Environ. Microbiol.">
        <title>New Methyloceanibacter diversity from North Sea sediments includes methanotroph containing solely the soluble methane monooxygenase.</title>
        <authorList>
            <person name="Vekeman B."/>
            <person name="Kerckhof F.M."/>
            <person name="Cremers G."/>
            <person name="de Vos P."/>
            <person name="Vandamme P."/>
            <person name="Boon N."/>
            <person name="Op den Camp H.J."/>
            <person name="Heylen K."/>
        </authorList>
    </citation>
    <scope>NUCLEOTIDE SEQUENCE [LARGE SCALE GENOMIC DNA]</scope>
    <source>
        <strain evidence="1 2">R-67174</strain>
    </source>
</reference>
<sequence length="377" mass="41997">MKAFEEAARVRYQPAAAAKEPPHPMPDKTPLRVIFLADTRPGHYHIAQGVIAALARLRPVDVTRIDVERKWIVPTRWLRARINAKSFYPPRMLRMAYRIDADTVPQADLVVSAGGETQMPNICVTRLLGVPNIFCGSLLRGLEPENFSLIISSYERDEGSDKHLVVLKPSSIDPDELGRPKTVPRYGPDLPPKTLGLLIGGRAGRFHYRDSEWETLLSFVKEVSKAWGTRWLISTSRRTPDSVADRIAELAKDDSVVAKFIDFRTAGPGTLMEVFAMADAIVCTEDSSSMISEAVAARLPVVGVSPKACRFTEDEQLYRDFLMHNGWSRTLPIADLSPETFAATLSEIAPLQENPLDALAEKLKQRLPQLFDDHTSV</sequence>
<proteinExistence type="predicted"/>
<dbReference type="Proteomes" id="UP000094501">
    <property type="component" value="Unassembled WGS sequence"/>
</dbReference>
<accession>A0A1E3VX11</accession>
<dbReference type="InterPro" id="IPR009367">
    <property type="entry name" value="Elm1-like"/>
</dbReference>
<protein>
    <recommendedName>
        <fullName evidence="3">Nucleoside-diphosphate sugar epimerase</fullName>
    </recommendedName>
</protein>
<evidence type="ECO:0008006" key="3">
    <source>
        <dbReference type="Google" id="ProtNLM"/>
    </source>
</evidence>